<keyword evidence="1" id="KW-0812">Transmembrane</keyword>
<accession>A0A0M2UY75</accession>
<evidence type="ECO:0000313" key="3">
    <source>
        <dbReference type="Proteomes" id="UP000034954"/>
    </source>
</evidence>
<keyword evidence="1" id="KW-0472">Membrane</keyword>
<protein>
    <submittedName>
        <fullName evidence="2">Cytochrome b</fullName>
    </submittedName>
</protein>
<keyword evidence="1" id="KW-1133">Transmembrane helix</keyword>
<feature type="transmembrane region" description="Helical" evidence="1">
    <location>
        <begin position="73"/>
        <end position="92"/>
    </location>
</feature>
<dbReference type="Proteomes" id="UP000034954">
    <property type="component" value="Unassembled WGS sequence"/>
</dbReference>
<evidence type="ECO:0000256" key="1">
    <source>
        <dbReference type="SAM" id="Phobius"/>
    </source>
</evidence>
<evidence type="ECO:0000313" key="2">
    <source>
        <dbReference type="EMBL" id="KKO20515.1"/>
    </source>
</evidence>
<name>A0A0M2UY75_9BACT</name>
<proteinExistence type="predicted"/>
<comment type="caution">
    <text evidence="2">The sequence shown here is derived from an EMBL/GenBank/DDBJ whole genome shotgun (WGS) entry which is preliminary data.</text>
</comment>
<dbReference type="InterPro" id="IPR036150">
    <property type="entry name" value="Cyt_b/b6_C_sf"/>
</dbReference>
<reference evidence="2 3" key="1">
    <citation type="journal article" date="2013" name="BMC Microbiol.">
        <title>Identification of the type II cytochrome c maturation pathway in anammox bacteria by comparative genomics.</title>
        <authorList>
            <person name="Ferousi C."/>
            <person name="Speth D.R."/>
            <person name="Reimann J."/>
            <person name="Op den Camp H.J."/>
            <person name="Allen J.W."/>
            <person name="Keltjens J.T."/>
            <person name="Jetten M.S."/>
        </authorList>
    </citation>
    <scope>NUCLEOTIDE SEQUENCE [LARGE SCALE GENOMIC DNA]</scope>
    <source>
        <strain evidence="2">RU1</strain>
    </source>
</reference>
<gene>
    <name evidence="2" type="ORF">BROFUL_00759</name>
</gene>
<dbReference type="AlphaFoldDB" id="A0A0M2UY75"/>
<dbReference type="SUPFAM" id="SSF81648">
    <property type="entry name" value="a domain/subunit of cytochrome bc1 complex (Ubiquinol-cytochrome c reductase)"/>
    <property type="match status" value="1"/>
</dbReference>
<dbReference type="EMBL" id="LAQJ01000096">
    <property type="protein sequence ID" value="KKO20515.1"/>
    <property type="molecule type" value="Genomic_DNA"/>
</dbReference>
<organism evidence="2 3">
    <name type="scientific">Candidatus Brocadia fulgida</name>
    <dbReference type="NCBI Taxonomy" id="380242"/>
    <lineage>
        <taxon>Bacteria</taxon>
        <taxon>Pseudomonadati</taxon>
        <taxon>Planctomycetota</taxon>
        <taxon>Candidatus Brocadiia</taxon>
        <taxon>Candidatus Brocadiales</taxon>
        <taxon>Candidatus Brocadiaceae</taxon>
        <taxon>Candidatus Brocadia</taxon>
    </lineage>
</organism>
<sequence>MKDYTQGRTPEMLEPFFPNEMFRHIIVSCFLLAVECIAVIFLPFSFPFIEKYAGVPWFGLPFYELHKYLQNDLLLIVIMVFCALFLISWPFLENAFRYNPKNKLSLKKVPANE</sequence>
<dbReference type="GO" id="GO:0016020">
    <property type="term" value="C:membrane"/>
    <property type="evidence" value="ECO:0007669"/>
    <property type="project" value="InterPro"/>
</dbReference>
<dbReference type="Gene3D" id="1.20.810.10">
    <property type="entry name" value="Cytochrome Bc1 Complex, Chain C"/>
    <property type="match status" value="1"/>
</dbReference>
<dbReference type="GO" id="GO:0009055">
    <property type="term" value="F:electron transfer activity"/>
    <property type="evidence" value="ECO:0007669"/>
    <property type="project" value="InterPro"/>
</dbReference>
<dbReference type="GO" id="GO:0016491">
    <property type="term" value="F:oxidoreductase activity"/>
    <property type="evidence" value="ECO:0007669"/>
    <property type="project" value="InterPro"/>
</dbReference>
<dbReference type="InterPro" id="IPR027387">
    <property type="entry name" value="Cytb/b6-like_sf"/>
</dbReference>
<feature type="transmembrane region" description="Helical" evidence="1">
    <location>
        <begin position="21"/>
        <end position="46"/>
    </location>
</feature>
<keyword evidence="3" id="KW-1185">Reference proteome</keyword>